<sequence length="100" mass="11272">MFGHTQQGYHKAVFAPLPPIPGLLYPQISHQSSLSGRQIGQPTTLVELEACLQQLWNEMSQDIIRNLYDLMPARIKSCICARGGLTELTVTSIHLYFFLQ</sequence>
<reference evidence="1" key="1">
    <citation type="submission" date="2020-08" db="EMBL/GenBank/DDBJ databases">
        <title>Multicomponent nature underlies the extraordinary mechanical properties of spider dragline silk.</title>
        <authorList>
            <person name="Kono N."/>
            <person name="Nakamura H."/>
            <person name="Mori M."/>
            <person name="Yoshida Y."/>
            <person name="Ohtoshi R."/>
            <person name="Malay A.D."/>
            <person name="Moran D.A.P."/>
            <person name="Tomita M."/>
            <person name="Numata K."/>
            <person name="Arakawa K."/>
        </authorList>
    </citation>
    <scope>NUCLEOTIDE SEQUENCE</scope>
</reference>
<proteinExistence type="predicted"/>
<dbReference type="Proteomes" id="UP000887159">
    <property type="component" value="Unassembled WGS sequence"/>
</dbReference>
<protein>
    <submittedName>
        <fullName evidence="1">Uncharacterized protein</fullName>
    </submittedName>
</protein>
<keyword evidence="2" id="KW-1185">Reference proteome</keyword>
<name>A0A8X6VVM7_TRICX</name>
<dbReference type="InterPro" id="IPR036397">
    <property type="entry name" value="RNaseH_sf"/>
</dbReference>
<organism evidence="1 2">
    <name type="scientific">Trichonephila clavipes</name>
    <name type="common">Golden silk orbweaver</name>
    <name type="synonym">Nephila clavipes</name>
    <dbReference type="NCBI Taxonomy" id="2585209"/>
    <lineage>
        <taxon>Eukaryota</taxon>
        <taxon>Metazoa</taxon>
        <taxon>Ecdysozoa</taxon>
        <taxon>Arthropoda</taxon>
        <taxon>Chelicerata</taxon>
        <taxon>Arachnida</taxon>
        <taxon>Araneae</taxon>
        <taxon>Araneomorphae</taxon>
        <taxon>Entelegynae</taxon>
        <taxon>Araneoidea</taxon>
        <taxon>Nephilidae</taxon>
        <taxon>Trichonephila</taxon>
    </lineage>
</organism>
<dbReference type="AlphaFoldDB" id="A0A8X6VVM7"/>
<dbReference type="GO" id="GO:0003676">
    <property type="term" value="F:nucleic acid binding"/>
    <property type="evidence" value="ECO:0007669"/>
    <property type="project" value="InterPro"/>
</dbReference>
<accession>A0A8X6VVM7</accession>
<dbReference type="EMBL" id="BMAU01021363">
    <property type="protein sequence ID" value="GFY23270.1"/>
    <property type="molecule type" value="Genomic_DNA"/>
</dbReference>
<dbReference type="Gene3D" id="3.30.420.10">
    <property type="entry name" value="Ribonuclease H-like superfamily/Ribonuclease H"/>
    <property type="match status" value="1"/>
</dbReference>
<gene>
    <name evidence="1" type="ORF">TNCV_3939661</name>
</gene>
<comment type="caution">
    <text evidence="1">The sequence shown here is derived from an EMBL/GenBank/DDBJ whole genome shotgun (WGS) entry which is preliminary data.</text>
</comment>
<evidence type="ECO:0000313" key="2">
    <source>
        <dbReference type="Proteomes" id="UP000887159"/>
    </source>
</evidence>
<evidence type="ECO:0000313" key="1">
    <source>
        <dbReference type="EMBL" id="GFY23270.1"/>
    </source>
</evidence>